<sequence>MSIALLASGCFFVSCQDSELDQETPHLIAADNLYKDKAGFESGLYGVYSLVRNERSGVSVKKAGKVGTSNALVIGCMMGGTDVITSSYPRTESQFIVYWQDHLNPQNTYMRLIWEWLYKIVNSSNTIINRAENGEHSMTPDDTKYIVAEAKFMRAWAYRHLTYLYGEVPLSVEESNGTNIRMDWTRSSLDEVFKFMESDLKEAVSVLSATPLNDVRVVKGAAQHYLAELYVRMGRYNDAITVGKDLIEKGPHALITERYGKYTDQPGVAYMDMFKDGNTNISEGNTEALWVFPSEYDVEGGKGRNIMRRELISDYNKAIGLAYSVERGGRGQDRLCATNYMLTEAYGDDLVTGNETIQDDRASEHAWRKYFVVSDYDDLSKIQKDDVKVGDKLWMTTVSEFKGRESFRVNTRKWDWTRAENVKETYGYNDHLYLRLADTYLLMAEAYVKDGNAGEALKYVNAIRERANAVPATAGDMTIDYILDERARELYSEEHRRYTLLRNDKWLERTKAHNVVAGPKVTDRDKLYPIPQNFIDANVESTISNNPGYN</sequence>
<evidence type="ECO:0008006" key="10">
    <source>
        <dbReference type="Google" id="ProtNLM"/>
    </source>
</evidence>
<comment type="subcellular location">
    <subcellularLocation>
        <location evidence="1">Cell outer membrane</location>
    </subcellularLocation>
</comment>
<evidence type="ECO:0000313" key="8">
    <source>
        <dbReference type="EMBL" id="BDD10409.1"/>
    </source>
</evidence>
<feature type="domain" description="SusD-like N-terminal" evidence="7">
    <location>
        <begin position="98"/>
        <end position="230"/>
    </location>
</feature>
<evidence type="ECO:0000256" key="3">
    <source>
        <dbReference type="ARBA" id="ARBA00022729"/>
    </source>
</evidence>
<dbReference type="GO" id="GO:0009279">
    <property type="term" value="C:cell outer membrane"/>
    <property type="evidence" value="ECO:0007669"/>
    <property type="project" value="UniProtKB-SubCell"/>
</dbReference>
<evidence type="ECO:0000259" key="7">
    <source>
        <dbReference type="Pfam" id="PF14322"/>
    </source>
</evidence>
<dbReference type="AlphaFoldDB" id="A0AAU9CE24"/>
<name>A0AAU9CE24_9BACT</name>
<dbReference type="KEGG" id="fax:FUAX_28410"/>
<feature type="domain" description="RagB/SusD" evidence="6">
    <location>
        <begin position="410"/>
        <end position="549"/>
    </location>
</feature>
<evidence type="ECO:0000256" key="1">
    <source>
        <dbReference type="ARBA" id="ARBA00004442"/>
    </source>
</evidence>
<evidence type="ECO:0000256" key="2">
    <source>
        <dbReference type="ARBA" id="ARBA00006275"/>
    </source>
</evidence>
<gene>
    <name evidence="8" type="ORF">FUAX_28410</name>
</gene>
<accession>A0AAU9CE24</accession>
<dbReference type="Proteomes" id="UP001348817">
    <property type="component" value="Chromosome"/>
</dbReference>
<dbReference type="InterPro" id="IPR012944">
    <property type="entry name" value="SusD_RagB_dom"/>
</dbReference>
<keyword evidence="4" id="KW-0472">Membrane</keyword>
<proteinExistence type="inferred from homology"/>
<keyword evidence="5" id="KW-0998">Cell outer membrane</keyword>
<keyword evidence="9" id="KW-1185">Reference proteome</keyword>
<evidence type="ECO:0000256" key="4">
    <source>
        <dbReference type="ARBA" id="ARBA00023136"/>
    </source>
</evidence>
<dbReference type="Pfam" id="PF07980">
    <property type="entry name" value="SusD_RagB"/>
    <property type="match status" value="1"/>
</dbReference>
<keyword evidence="3" id="KW-0732">Signal</keyword>
<evidence type="ECO:0000313" key="9">
    <source>
        <dbReference type="Proteomes" id="UP001348817"/>
    </source>
</evidence>
<protein>
    <recommendedName>
        <fullName evidence="10">RagB/SusD family nutrient uptake outer membrane protein</fullName>
    </recommendedName>
</protein>
<dbReference type="InterPro" id="IPR033985">
    <property type="entry name" value="SusD-like_N"/>
</dbReference>
<reference evidence="8 9" key="1">
    <citation type="submission" date="2021-12" db="EMBL/GenBank/DDBJ databases">
        <title>Genome sequencing of bacteria with rrn-lacking chromosome and rrn-plasmid.</title>
        <authorList>
            <person name="Anda M."/>
            <person name="Iwasaki W."/>
        </authorList>
    </citation>
    <scope>NUCLEOTIDE SEQUENCE [LARGE SCALE GENOMIC DNA]</scope>
    <source>
        <strain evidence="8 9">DSM 100852</strain>
    </source>
</reference>
<evidence type="ECO:0000256" key="5">
    <source>
        <dbReference type="ARBA" id="ARBA00023237"/>
    </source>
</evidence>
<dbReference type="Gene3D" id="1.25.40.390">
    <property type="match status" value="1"/>
</dbReference>
<comment type="similarity">
    <text evidence="2">Belongs to the SusD family.</text>
</comment>
<organism evidence="8 9">
    <name type="scientific">Fulvitalea axinellae</name>
    <dbReference type="NCBI Taxonomy" id="1182444"/>
    <lineage>
        <taxon>Bacteria</taxon>
        <taxon>Pseudomonadati</taxon>
        <taxon>Bacteroidota</taxon>
        <taxon>Cytophagia</taxon>
        <taxon>Cytophagales</taxon>
        <taxon>Persicobacteraceae</taxon>
        <taxon>Fulvitalea</taxon>
    </lineage>
</organism>
<dbReference type="EMBL" id="AP025314">
    <property type="protein sequence ID" value="BDD10409.1"/>
    <property type="molecule type" value="Genomic_DNA"/>
</dbReference>
<evidence type="ECO:0000259" key="6">
    <source>
        <dbReference type="Pfam" id="PF07980"/>
    </source>
</evidence>
<dbReference type="Pfam" id="PF14322">
    <property type="entry name" value="SusD-like_3"/>
    <property type="match status" value="1"/>
</dbReference>
<dbReference type="SUPFAM" id="SSF48452">
    <property type="entry name" value="TPR-like"/>
    <property type="match status" value="1"/>
</dbReference>
<dbReference type="InterPro" id="IPR011990">
    <property type="entry name" value="TPR-like_helical_dom_sf"/>
</dbReference>